<dbReference type="InterPro" id="IPR041532">
    <property type="entry name" value="RlmI-like_PUA"/>
</dbReference>
<keyword evidence="3" id="KW-0489">Methyltransferase</keyword>
<dbReference type="CDD" id="cd11572">
    <property type="entry name" value="RlmI_M_like"/>
    <property type="match status" value="1"/>
</dbReference>
<evidence type="ECO:0000259" key="7">
    <source>
        <dbReference type="Pfam" id="PF10672"/>
    </source>
</evidence>
<dbReference type="STRING" id="1895771.BGO89_06960"/>
<keyword evidence="4" id="KW-0808">Transferase</keyword>
<dbReference type="InterPro" id="IPR015947">
    <property type="entry name" value="PUA-like_sf"/>
</dbReference>
<dbReference type="SUPFAM" id="SSF88697">
    <property type="entry name" value="PUA domain-like"/>
    <property type="match status" value="1"/>
</dbReference>
<dbReference type="PROSITE" id="PS50890">
    <property type="entry name" value="PUA"/>
    <property type="match status" value="1"/>
</dbReference>
<feature type="domain" description="RlmI-like PUA" evidence="8">
    <location>
        <begin position="2"/>
        <end position="59"/>
    </location>
</feature>
<protein>
    <recommendedName>
        <fullName evidence="11">PUA domain-containing protein</fullName>
    </recommendedName>
</protein>
<evidence type="ECO:0000256" key="3">
    <source>
        <dbReference type="ARBA" id="ARBA00022603"/>
    </source>
</evidence>
<dbReference type="GO" id="GO:0003723">
    <property type="term" value="F:RNA binding"/>
    <property type="evidence" value="ECO:0007669"/>
    <property type="project" value="InterPro"/>
</dbReference>
<sequence>MRPREEQRIKSGHLWVYRNELSDVIPAESGALVRVSTFDGASMGTGFYNPQSKIAIRLLGGEIENVDTDFFIQRIGAAQAVRERVLPGETAYRVVFGEADLMSGLIVDRYGDYLVVQTLAAGMDRRMPQIVDALLAVFPNVKGIVEKNMAATRTREGLDLREGVIRGTVPDTVDIVENGLNLRIDLAGGQKTGYFLDQKINRRTVASFAEGKRVLDCFCNVGGFALNAARAGAAEAVGIDSSAAAVAAARRNAELNGLANCRFEQANVFDLLREQVQQGRTWDIVVLDPPSFAKSRSAVKGAQAGYAELNRTAMKLLAPGGLLVSASCTQLVPESMLMDILYRESARLRRRLRLLHRGGQAPDHPVLLAMPETQYLKFLVFDVVQC</sequence>
<dbReference type="InterPro" id="IPR029063">
    <property type="entry name" value="SAM-dependent_MTases_sf"/>
</dbReference>
<dbReference type="InterPro" id="IPR019614">
    <property type="entry name" value="SAM-dep_methyl-trfase"/>
</dbReference>
<dbReference type="Proteomes" id="UP000184233">
    <property type="component" value="Unassembled WGS sequence"/>
</dbReference>
<evidence type="ECO:0000256" key="4">
    <source>
        <dbReference type="ARBA" id="ARBA00022679"/>
    </source>
</evidence>
<dbReference type="Gene3D" id="2.30.130.10">
    <property type="entry name" value="PUA domain"/>
    <property type="match status" value="1"/>
</dbReference>
<evidence type="ECO:0000313" key="10">
    <source>
        <dbReference type="Proteomes" id="UP000184233"/>
    </source>
</evidence>
<dbReference type="GO" id="GO:0005737">
    <property type="term" value="C:cytoplasm"/>
    <property type="evidence" value="ECO:0007669"/>
    <property type="project" value="UniProtKB-SubCell"/>
</dbReference>
<dbReference type="PANTHER" id="PTHR42873:SF1">
    <property type="entry name" value="S-ADENOSYLMETHIONINE-DEPENDENT METHYLTRANSFERASE DOMAIN-CONTAINING PROTEIN"/>
    <property type="match status" value="1"/>
</dbReference>
<organism evidence="9 10">
    <name type="scientific">Candidatus Kapaibacterium thiocyanatum</name>
    <dbReference type="NCBI Taxonomy" id="1895771"/>
    <lineage>
        <taxon>Bacteria</taxon>
        <taxon>Pseudomonadati</taxon>
        <taxon>Candidatus Kapaibacteriota</taxon>
        <taxon>Candidatus Kapaibacteriia</taxon>
        <taxon>Candidatus Kapaibacteriales</taxon>
        <taxon>Candidatus Kapaibacteriaceae</taxon>
        <taxon>Candidatus Kapaibacterium</taxon>
    </lineage>
</organism>
<name>A0A1M3KZD5_9BACT</name>
<dbReference type="Gene3D" id="3.40.50.150">
    <property type="entry name" value="Vaccinia Virus protein VP39"/>
    <property type="match status" value="1"/>
</dbReference>
<evidence type="ECO:0000259" key="8">
    <source>
        <dbReference type="Pfam" id="PF17785"/>
    </source>
</evidence>
<evidence type="ECO:0000256" key="5">
    <source>
        <dbReference type="ARBA" id="ARBA00022691"/>
    </source>
</evidence>
<dbReference type="Gene3D" id="3.30.750.80">
    <property type="entry name" value="RNA methyltransferase domain (HRMD) like"/>
    <property type="match status" value="1"/>
</dbReference>
<comment type="similarity">
    <text evidence="6">Belongs to the methyltransferase superfamily. RlmI family.</text>
</comment>
<dbReference type="SUPFAM" id="SSF53335">
    <property type="entry name" value="S-adenosyl-L-methionine-dependent methyltransferases"/>
    <property type="match status" value="1"/>
</dbReference>
<reference evidence="9 10" key="1">
    <citation type="submission" date="2016-09" db="EMBL/GenBank/DDBJ databases">
        <title>Genome-resolved meta-omics ties microbial dynamics to process performance in biotechnology for thiocyanate degradation.</title>
        <authorList>
            <person name="Kantor R.S."/>
            <person name="Huddy R.J."/>
            <person name="Iyer R."/>
            <person name="Thomas B.C."/>
            <person name="Brown C.T."/>
            <person name="Anantharaman K."/>
            <person name="Tringe S."/>
            <person name="Hettich R.L."/>
            <person name="Harrison S.T."/>
            <person name="Banfield J.F."/>
        </authorList>
    </citation>
    <scope>NUCLEOTIDE SEQUENCE [LARGE SCALE GENOMIC DNA]</scope>
    <source>
        <strain evidence="9">59-99</strain>
    </source>
</reference>
<evidence type="ECO:0000256" key="1">
    <source>
        <dbReference type="ARBA" id="ARBA00004496"/>
    </source>
</evidence>
<feature type="domain" description="S-adenosylmethionine-dependent methyltransferase" evidence="7">
    <location>
        <begin position="167"/>
        <end position="366"/>
    </location>
</feature>
<dbReference type="PANTHER" id="PTHR42873">
    <property type="entry name" value="RIBOSOMAL RNA LARGE SUBUNIT METHYLTRANSFERASE"/>
    <property type="match status" value="1"/>
</dbReference>
<dbReference type="EMBL" id="MKVH01000021">
    <property type="protein sequence ID" value="OJX57705.1"/>
    <property type="molecule type" value="Genomic_DNA"/>
</dbReference>
<keyword evidence="5" id="KW-0949">S-adenosyl-L-methionine</keyword>
<evidence type="ECO:0000313" key="9">
    <source>
        <dbReference type="EMBL" id="OJX57705.1"/>
    </source>
</evidence>
<dbReference type="AlphaFoldDB" id="A0A1M3KZD5"/>
<accession>A0A1M3KZD5</accession>
<evidence type="ECO:0008006" key="11">
    <source>
        <dbReference type="Google" id="ProtNLM"/>
    </source>
</evidence>
<dbReference type="GO" id="GO:0008168">
    <property type="term" value="F:methyltransferase activity"/>
    <property type="evidence" value="ECO:0007669"/>
    <property type="project" value="UniProtKB-KW"/>
</dbReference>
<dbReference type="Pfam" id="PF17785">
    <property type="entry name" value="PUA_3"/>
    <property type="match status" value="1"/>
</dbReference>
<dbReference type="CDD" id="cd02440">
    <property type="entry name" value="AdoMet_MTases"/>
    <property type="match status" value="1"/>
</dbReference>
<proteinExistence type="inferred from homology"/>
<dbReference type="InterPro" id="IPR036974">
    <property type="entry name" value="PUA_sf"/>
</dbReference>
<dbReference type="Pfam" id="PF10672">
    <property type="entry name" value="Methyltrans_SAM"/>
    <property type="match status" value="1"/>
</dbReference>
<keyword evidence="2" id="KW-0963">Cytoplasm</keyword>
<evidence type="ECO:0000256" key="2">
    <source>
        <dbReference type="ARBA" id="ARBA00022490"/>
    </source>
</evidence>
<gene>
    <name evidence="9" type="ORF">BGO89_06960</name>
</gene>
<comment type="subcellular location">
    <subcellularLocation>
        <location evidence="1">Cytoplasm</location>
    </subcellularLocation>
</comment>
<dbReference type="CDD" id="cd21153">
    <property type="entry name" value="PUA_RlmI"/>
    <property type="match status" value="1"/>
</dbReference>
<evidence type="ECO:0000256" key="6">
    <source>
        <dbReference type="ARBA" id="ARBA00038091"/>
    </source>
</evidence>
<comment type="caution">
    <text evidence="9">The sequence shown here is derived from an EMBL/GenBank/DDBJ whole genome shotgun (WGS) entry which is preliminary data.</text>
</comment>
<dbReference type="GO" id="GO:0032259">
    <property type="term" value="P:methylation"/>
    <property type="evidence" value="ECO:0007669"/>
    <property type="project" value="UniProtKB-KW"/>
</dbReference>